<evidence type="ECO:0000313" key="1">
    <source>
        <dbReference type="EMBL" id="KAF2544591.1"/>
    </source>
</evidence>
<reference evidence="1" key="1">
    <citation type="submission" date="2019-12" db="EMBL/GenBank/DDBJ databases">
        <title>Genome sequencing and annotation of Brassica cretica.</title>
        <authorList>
            <person name="Studholme D.J."/>
            <person name="Sarris P.F."/>
        </authorList>
    </citation>
    <scope>NUCLEOTIDE SEQUENCE</scope>
    <source>
        <strain evidence="1">PFS-001/15</strain>
        <tissue evidence="1">Leaf</tissue>
    </source>
</reference>
<dbReference type="PANTHER" id="PTHR33067:SF31">
    <property type="entry name" value="RNA-DIRECTED DNA POLYMERASE"/>
    <property type="match status" value="1"/>
</dbReference>
<dbReference type="Proteomes" id="UP000712281">
    <property type="component" value="Unassembled WGS sequence"/>
</dbReference>
<comment type="caution">
    <text evidence="1">The sequence shown here is derived from an EMBL/GenBank/DDBJ whole genome shotgun (WGS) entry which is preliminary data.</text>
</comment>
<dbReference type="Gene3D" id="2.40.70.10">
    <property type="entry name" value="Acid Proteases"/>
    <property type="match status" value="1"/>
</dbReference>
<organism evidence="1 2">
    <name type="scientific">Brassica cretica</name>
    <name type="common">Mustard</name>
    <dbReference type="NCBI Taxonomy" id="69181"/>
    <lineage>
        <taxon>Eukaryota</taxon>
        <taxon>Viridiplantae</taxon>
        <taxon>Streptophyta</taxon>
        <taxon>Embryophyta</taxon>
        <taxon>Tracheophyta</taxon>
        <taxon>Spermatophyta</taxon>
        <taxon>Magnoliopsida</taxon>
        <taxon>eudicotyledons</taxon>
        <taxon>Gunneridae</taxon>
        <taxon>Pentapetalae</taxon>
        <taxon>rosids</taxon>
        <taxon>malvids</taxon>
        <taxon>Brassicales</taxon>
        <taxon>Brassicaceae</taxon>
        <taxon>Brassiceae</taxon>
        <taxon>Brassica</taxon>
    </lineage>
</organism>
<evidence type="ECO:0000313" key="2">
    <source>
        <dbReference type="Proteomes" id="UP000712281"/>
    </source>
</evidence>
<name>A0A8S9GEW4_BRACR</name>
<dbReference type="EMBL" id="QGKW02002005">
    <property type="protein sequence ID" value="KAF2544591.1"/>
    <property type="molecule type" value="Genomic_DNA"/>
</dbReference>
<sequence length="159" mass="18004">MSSLEDKWVVSKDKHEDLRKMEYFREAINSTKGRKGQSKPPLGGVYKDVEGIEFPCAMCDTGSSVSILPKVMADHLGLEIEPSQNSFTFLDHSTRNSRGIIRDLEVQIENTLVPVDFHVLENKQNNSTAWERFHGHCRSSLQHADKSVVSDTDKSWCPL</sequence>
<protein>
    <recommendedName>
        <fullName evidence="3">Aspartic peptidase DDI1-type domain-containing protein</fullName>
    </recommendedName>
</protein>
<proteinExistence type="predicted"/>
<evidence type="ECO:0008006" key="3">
    <source>
        <dbReference type="Google" id="ProtNLM"/>
    </source>
</evidence>
<dbReference type="CDD" id="cd00303">
    <property type="entry name" value="retropepsin_like"/>
    <property type="match status" value="1"/>
</dbReference>
<dbReference type="InterPro" id="IPR021109">
    <property type="entry name" value="Peptidase_aspartic_dom_sf"/>
</dbReference>
<accession>A0A8S9GEW4</accession>
<gene>
    <name evidence="1" type="ORF">F2Q68_00031322</name>
</gene>
<dbReference type="PANTHER" id="PTHR33067">
    <property type="entry name" value="RNA-DIRECTED DNA POLYMERASE-RELATED"/>
    <property type="match status" value="1"/>
</dbReference>
<dbReference type="AlphaFoldDB" id="A0A8S9GEW4"/>